<reference evidence="1 2" key="1">
    <citation type="submission" date="2019-09" db="EMBL/GenBank/DDBJ databases">
        <authorList>
            <person name="Depoorter E."/>
        </authorList>
    </citation>
    <scope>NUCLEOTIDE SEQUENCE [LARGE SCALE GENOMIC DNA]</scope>
    <source>
        <strain evidence="1">R-18112</strain>
    </source>
</reference>
<evidence type="ECO:0000313" key="1">
    <source>
        <dbReference type="EMBL" id="VWC99146.1"/>
    </source>
</evidence>
<dbReference type="EMBL" id="CABVQI010000011">
    <property type="protein sequence ID" value="VWC99146.1"/>
    <property type="molecule type" value="Genomic_DNA"/>
</dbReference>
<dbReference type="Proteomes" id="UP000494274">
    <property type="component" value="Unassembled WGS sequence"/>
</dbReference>
<dbReference type="AlphaFoldDB" id="A0A6P2WR20"/>
<proteinExistence type="predicted"/>
<name>A0A6P2WR20_BURL3</name>
<accession>A0A6P2WR20</accession>
<protein>
    <submittedName>
        <fullName evidence="1">Uncharacterized protein</fullName>
    </submittedName>
</protein>
<sequence>MRRASRQFSVVPAPALTRVAVGPARAVPMAATIPVAGATGALRSVDTCTVQLFERFRESGPRVDFCVVTTPVDADGVSLHDYADEFTGQDPEELLDFVLSGGAFAAVGELDELLDMEGA</sequence>
<evidence type="ECO:0000313" key="2">
    <source>
        <dbReference type="Proteomes" id="UP000494274"/>
    </source>
</evidence>
<gene>
    <name evidence="1" type="ORF">BLA18112_03866</name>
</gene>
<organism evidence="1 2">
    <name type="scientific">Burkholderia lata (strain ATCC 17760 / DSM 23089 / LMG 22485 / NCIMB 9086 / R18194 / 383)</name>
    <dbReference type="NCBI Taxonomy" id="482957"/>
    <lineage>
        <taxon>Bacteria</taxon>
        <taxon>Pseudomonadati</taxon>
        <taxon>Pseudomonadota</taxon>
        <taxon>Betaproteobacteria</taxon>
        <taxon>Burkholderiales</taxon>
        <taxon>Burkholderiaceae</taxon>
        <taxon>Burkholderia</taxon>
        <taxon>Burkholderia cepacia complex</taxon>
    </lineage>
</organism>